<accession>A0A0A9EIK9</accession>
<name>A0A0A9EIK9_ARUDO</name>
<organism evidence="1">
    <name type="scientific">Arundo donax</name>
    <name type="common">Giant reed</name>
    <name type="synonym">Donax arundinaceus</name>
    <dbReference type="NCBI Taxonomy" id="35708"/>
    <lineage>
        <taxon>Eukaryota</taxon>
        <taxon>Viridiplantae</taxon>
        <taxon>Streptophyta</taxon>
        <taxon>Embryophyta</taxon>
        <taxon>Tracheophyta</taxon>
        <taxon>Spermatophyta</taxon>
        <taxon>Magnoliopsida</taxon>
        <taxon>Liliopsida</taxon>
        <taxon>Poales</taxon>
        <taxon>Poaceae</taxon>
        <taxon>PACMAD clade</taxon>
        <taxon>Arundinoideae</taxon>
        <taxon>Arundineae</taxon>
        <taxon>Arundo</taxon>
    </lineage>
</organism>
<protein>
    <submittedName>
        <fullName evidence="1">Uncharacterized protein</fullName>
    </submittedName>
</protein>
<sequence>MLSKLPRYLQCHYLTKLASSCAARLP</sequence>
<evidence type="ECO:0000313" key="1">
    <source>
        <dbReference type="EMBL" id="JAD99926.1"/>
    </source>
</evidence>
<reference evidence="1" key="2">
    <citation type="journal article" date="2015" name="Data Brief">
        <title>Shoot transcriptome of the giant reed, Arundo donax.</title>
        <authorList>
            <person name="Barrero R.A."/>
            <person name="Guerrero F.D."/>
            <person name="Moolhuijzen P."/>
            <person name="Goolsby J.A."/>
            <person name="Tidwell J."/>
            <person name="Bellgard S.E."/>
            <person name="Bellgard M.I."/>
        </authorList>
    </citation>
    <scope>NUCLEOTIDE SEQUENCE</scope>
    <source>
        <tissue evidence="1">Shoot tissue taken approximately 20 cm above the soil surface</tissue>
    </source>
</reference>
<proteinExistence type="predicted"/>
<dbReference type="EMBL" id="GBRH01197969">
    <property type="protein sequence ID" value="JAD99926.1"/>
    <property type="molecule type" value="Transcribed_RNA"/>
</dbReference>
<dbReference type="AlphaFoldDB" id="A0A0A9EIK9"/>
<reference evidence="1" key="1">
    <citation type="submission" date="2014-09" db="EMBL/GenBank/DDBJ databases">
        <authorList>
            <person name="Magalhaes I.L.F."/>
            <person name="Oliveira U."/>
            <person name="Santos F.R."/>
            <person name="Vidigal T.H.D.A."/>
            <person name="Brescovit A.D."/>
            <person name="Santos A.J."/>
        </authorList>
    </citation>
    <scope>NUCLEOTIDE SEQUENCE</scope>
    <source>
        <tissue evidence="1">Shoot tissue taken approximately 20 cm above the soil surface</tissue>
    </source>
</reference>